<dbReference type="eggNOG" id="ENOG50332JC">
    <property type="taxonomic scope" value="Bacteria"/>
</dbReference>
<dbReference type="EMBL" id="CP003156">
    <property type="protein sequence ID" value="AEV33847.1"/>
    <property type="molecule type" value="Genomic_DNA"/>
</dbReference>
<evidence type="ECO:0000313" key="2">
    <source>
        <dbReference type="Proteomes" id="UP000005631"/>
    </source>
</evidence>
<organism evidence="1 2">
    <name type="scientific">Owenweeksia hongkongensis (strain DSM 17368 / CIP 108786 / JCM 12287 / NRRL B-23963 / UST20020801)</name>
    <dbReference type="NCBI Taxonomy" id="926562"/>
    <lineage>
        <taxon>Bacteria</taxon>
        <taxon>Pseudomonadati</taxon>
        <taxon>Bacteroidota</taxon>
        <taxon>Flavobacteriia</taxon>
        <taxon>Flavobacteriales</taxon>
        <taxon>Owenweeksiaceae</taxon>
        <taxon>Owenweeksia</taxon>
    </lineage>
</organism>
<name>G8R1A4_OWEHD</name>
<dbReference type="STRING" id="926562.Oweho_2889"/>
<dbReference type="AlphaFoldDB" id="G8R1A4"/>
<dbReference type="HOGENOM" id="CLU_134973_7_1_10"/>
<dbReference type="RefSeq" id="WP_014203196.1">
    <property type="nucleotide sequence ID" value="NC_016599.1"/>
</dbReference>
<evidence type="ECO:0000313" key="1">
    <source>
        <dbReference type="EMBL" id="AEV33847.1"/>
    </source>
</evidence>
<sequence>MNKRVLVFKTSVNENREVEKLRPVLNGIISQNEKWNFDLEDCDNILRVESPELKAEHIREILSLNGFDCRELPD</sequence>
<protein>
    <recommendedName>
        <fullName evidence="3">HMA domain-containing protein</fullName>
    </recommendedName>
</protein>
<dbReference type="Proteomes" id="UP000005631">
    <property type="component" value="Chromosome"/>
</dbReference>
<reference evidence="1 2" key="1">
    <citation type="journal article" date="2012" name="Stand. Genomic Sci.">
        <title>Genome sequence of the orange-pigmented seawater bacterium Owenweeksia hongkongensis type strain (UST20020801(T)).</title>
        <authorList>
            <person name="Riedel T."/>
            <person name="Held B."/>
            <person name="Nolan M."/>
            <person name="Lucas S."/>
            <person name="Lapidus A."/>
            <person name="Tice H."/>
            <person name="Del Rio T.G."/>
            <person name="Cheng J.F."/>
            <person name="Han C."/>
            <person name="Tapia R."/>
            <person name="Goodwin L.A."/>
            <person name="Pitluck S."/>
            <person name="Liolios K."/>
            <person name="Mavromatis K."/>
            <person name="Pagani I."/>
            <person name="Ivanova N."/>
            <person name="Mikhailova N."/>
            <person name="Pati A."/>
            <person name="Chen A."/>
            <person name="Palaniappan K."/>
            <person name="Rohde M."/>
            <person name="Tindall B.J."/>
            <person name="Detter J.C."/>
            <person name="Goker M."/>
            <person name="Woyke T."/>
            <person name="Bristow J."/>
            <person name="Eisen J.A."/>
            <person name="Markowitz V."/>
            <person name="Hugenholtz P."/>
            <person name="Klenk H.P."/>
            <person name="Kyrpides N.C."/>
        </authorList>
    </citation>
    <scope>NUCLEOTIDE SEQUENCE</scope>
    <source>
        <strain evidence="2">DSM 17368 / JCM 12287 / NRRL B-23963</strain>
    </source>
</reference>
<keyword evidence="2" id="KW-1185">Reference proteome</keyword>
<gene>
    <name evidence="1" type="ordered locus">Oweho_2889</name>
</gene>
<proteinExistence type="predicted"/>
<accession>G8R1A4</accession>
<dbReference type="OrthoDB" id="1036397at2"/>
<evidence type="ECO:0008006" key="3">
    <source>
        <dbReference type="Google" id="ProtNLM"/>
    </source>
</evidence>
<dbReference type="PATRIC" id="fig|926562.3.peg.2905"/>
<dbReference type="KEGG" id="oho:Oweho_2889"/>